<evidence type="ECO:0000256" key="9">
    <source>
        <dbReference type="ARBA" id="ARBA00023053"/>
    </source>
</evidence>
<keyword evidence="9" id="KW-0915">Sodium</keyword>
<evidence type="ECO:0000256" key="13">
    <source>
        <dbReference type="PIRSR" id="PIRSR000098-2"/>
    </source>
</evidence>
<feature type="domain" description="Homoserine dehydrogenase catalytic" evidence="16">
    <location>
        <begin position="139"/>
        <end position="317"/>
    </location>
</feature>
<dbReference type="PANTHER" id="PTHR43331">
    <property type="entry name" value="HOMOSERINE DEHYDROGENASE"/>
    <property type="match status" value="1"/>
</dbReference>
<name>A0AAN4UBF9_9ENTE</name>
<dbReference type="EMBL" id="BKBO01000019">
    <property type="protein sequence ID" value="GEQ49512.1"/>
    <property type="molecule type" value="Genomic_DNA"/>
</dbReference>
<evidence type="ECO:0000256" key="14">
    <source>
        <dbReference type="RuleBase" id="RU000579"/>
    </source>
</evidence>
<comment type="caution">
    <text evidence="19">The sequence shown here is derived from an EMBL/GenBank/DDBJ whole genome shotgun (WGS) entry which is preliminary data.</text>
</comment>
<keyword evidence="7 14" id="KW-0791">Threonine biosynthesis</keyword>
<dbReference type="AlphaFoldDB" id="A0AAN4UBF9"/>
<dbReference type="FunFam" id="3.30.360.10:FF:000005">
    <property type="entry name" value="Homoserine dehydrogenase"/>
    <property type="match status" value="1"/>
</dbReference>
<dbReference type="Proteomes" id="UP000886597">
    <property type="component" value="Unassembled WGS sequence"/>
</dbReference>
<dbReference type="InterPro" id="IPR005106">
    <property type="entry name" value="Asp/hSer_DH_NAD-bd"/>
</dbReference>
<dbReference type="Pfam" id="PF03447">
    <property type="entry name" value="NAD_binding_3"/>
    <property type="match status" value="1"/>
</dbReference>
<evidence type="ECO:0000313" key="21">
    <source>
        <dbReference type="Proteomes" id="UP000886607"/>
    </source>
</evidence>
<evidence type="ECO:0000256" key="5">
    <source>
        <dbReference type="ARBA" id="ARBA00013376"/>
    </source>
</evidence>
<dbReference type="RefSeq" id="WP_124005840.1">
    <property type="nucleotide sequence ID" value="NZ_BJYN01000022.1"/>
</dbReference>
<evidence type="ECO:0000256" key="15">
    <source>
        <dbReference type="RuleBase" id="RU004171"/>
    </source>
</evidence>
<keyword evidence="13 14" id="KW-0521">NADP</keyword>
<dbReference type="PIRSF" id="PIRSF000098">
    <property type="entry name" value="Homoser_dehydrog"/>
    <property type="match status" value="1"/>
</dbReference>
<feature type="binding site" evidence="13">
    <location>
        <position position="107"/>
    </location>
    <ligand>
        <name>NADPH</name>
        <dbReference type="ChEBI" id="CHEBI:57783"/>
    </ligand>
</feature>
<organism evidence="19 20">
    <name type="scientific">Tetragenococcus koreensis</name>
    <dbReference type="NCBI Taxonomy" id="290335"/>
    <lineage>
        <taxon>Bacteria</taxon>
        <taxon>Bacillati</taxon>
        <taxon>Bacillota</taxon>
        <taxon>Bacilli</taxon>
        <taxon>Lactobacillales</taxon>
        <taxon>Enterococcaceae</taxon>
        <taxon>Tetragenococcus</taxon>
    </lineage>
</organism>
<dbReference type="Gene3D" id="3.40.50.720">
    <property type="entry name" value="NAD(P)-binding Rossmann-like Domain"/>
    <property type="match status" value="1"/>
</dbReference>
<dbReference type="NCBIfam" id="NF004976">
    <property type="entry name" value="PRK06349.1"/>
    <property type="match status" value="1"/>
</dbReference>
<dbReference type="KEGG" id="tkr:C7K43_04915"/>
<dbReference type="Gene3D" id="3.30.360.10">
    <property type="entry name" value="Dihydrodipicolinate Reductase, domain 2"/>
    <property type="match status" value="1"/>
</dbReference>
<feature type="binding site" evidence="13">
    <location>
        <position position="192"/>
    </location>
    <ligand>
        <name>L-homoserine</name>
        <dbReference type="ChEBI" id="CHEBI:57476"/>
    </ligand>
</feature>
<reference evidence="19" key="2">
    <citation type="journal article" date="2020" name="Int. Dairy J.">
        <title>Lactic acid bacterial diversity in Brie cheese focusing on salt concentration and pH of isolation medium and characterisation of halophilic and alkaliphilic lactic acid bacterial isolates.</title>
        <authorList>
            <person name="Unno R."/>
            <person name="Matsutani M."/>
            <person name="Suzuki T."/>
            <person name="Kodama K."/>
            <person name="Matsushita H."/>
            <person name="Yamasato K."/>
            <person name="Koizumi Y."/>
            <person name="Ishikawa M."/>
        </authorList>
    </citation>
    <scope>NUCLEOTIDE SEQUENCE</scope>
    <source>
        <strain evidence="19">7C1</strain>
        <strain evidence="18">8C4</strain>
    </source>
</reference>
<dbReference type="EC" id="1.1.1.3" evidence="4 14"/>
<dbReference type="GO" id="GO:0004412">
    <property type="term" value="F:homoserine dehydrogenase activity"/>
    <property type="evidence" value="ECO:0007669"/>
    <property type="project" value="UniProtKB-EC"/>
</dbReference>
<dbReference type="SUPFAM" id="SSF51735">
    <property type="entry name" value="NAD(P)-binding Rossmann-fold domains"/>
    <property type="match status" value="1"/>
</dbReference>
<proteinExistence type="inferred from homology"/>
<dbReference type="InterPro" id="IPR001342">
    <property type="entry name" value="HDH_cat"/>
</dbReference>
<sequence length="418" mass="45736">MDKEVKIAVLGLGVVANGLVENLTAAKEKIKQQTGLTFSIAKVLVRSKENKKKQAEKHQLVLTTEFDEILEDSDIAIVVELIGGIHPAKEWIAQALQHKKHVVTANKDLIAQFGNELTAIAEENNVSLFYEASVAGGIPILQTLNSSFIADEITEIQGILNGTTNFMLTQMTEAEISYDEVLKTAQSAGFAESDPTNDVDGWDAAYKLMILVRLAFSKDLSLNDVQIKGIREITQTDIFYAQKFGYQIKLLAQAEKVSGEIYAAVSPVLISQTHPLALVKNEMNAVFIESEAIGSSMLYGPGAGASPTAASVVTDILKIAQNMIDSSQALQMSTSDLPSCKIHEEMTSSYYLLLSDCKVDLPAFLEKQQITPVFFKQQPKNTGAAFITNQLTVEQKNSLLEQLQQVSHIKQILSVWGK</sequence>
<gene>
    <name evidence="19" type="primary">thrA</name>
    <name evidence="18" type="ORF">TK11N_13640</name>
    <name evidence="19" type="ORF">TK2N_13370</name>
</gene>
<comment type="pathway">
    <text evidence="1 14">Amino-acid biosynthesis; L-threonine biosynthesis; L-threonine from L-aspartate: step 3/5.</text>
</comment>
<evidence type="ECO:0000259" key="16">
    <source>
        <dbReference type="Pfam" id="PF00742"/>
    </source>
</evidence>
<dbReference type="SUPFAM" id="SSF55347">
    <property type="entry name" value="Glyceraldehyde-3-phosphate dehydrogenase-like, C-terminal domain"/>
    <property type="match status" value="1"/>
</dbReference>
<evidence type="ECO:0000256" key="4">
    <source>
        <dbReference type="ARBA" id="ARBA00013213"/>
    </source>
</evidence>
<comment type="pathway">
    <text evidence="2 14">Amino-acid biosynthesis; L-methionine biosynthesis via de novo pathway; L-homoserine from L-aspartate: step 3/3.</text>
</comment>
<dbReference type="Pfam" id="PF00742">
    <property type="entry name" value="Homoserine_dh"/>
    <property type="match status" value="1"/>
</dbReference>
<dbReference type="GeneID" id="69985281"/>
<evidence type="ECO:0000256" key="10">
    <source>
        <dbReference type="ARBA" id="ARBA00023167"/>
    </source>
</evidence>
<comment type="similarity">
    <text evidence="3 15">Belongs to the homoserine dehydrogenase family.</text>
</comment>
<evidence type="ECO:0000259" key="17">
    <source>
        <dbReference type="Pfam" id="PF03447"/>
    </source>
</evidence>
<evidence type="ECO:0000256" key="7">
    <source>
        <dbReference type="ARBA" id="ARBA00022697"/>
    </source>
</evidence>
<dbReference type="EMBL" id="BKBQ01000018">
    <property type="protein sequence ID" value="GEQ54493.1"/>
    <property type="molecule type" value="Genomic_DNA"/>
</dbReference>
<dbReference type="GO" id="GO:0009086">
    <property type="term" value="P:methionine biosynthetic process"/>
    <property type="evidence" value="ECO:0007669"/>
    <property type="project" value="UniProtKB-KW"/>
</dbReference>
<evidence type="ECO:0000256" key="6">
    <source>
        <dbReference type="ARBA" id="ARBA00022605"/>
    </source>
</evidence>
<dbReference type="InterPro" id="IPR019811">
    <property type="entry name" value="HDH_CS"/>
</dbReference>
<evidence type="ECO:0000256" key="12">
    <source>
        <dbReference type="PIRSR" id="PIRSR000098-1"/>
    </source>
</evidence>
<feature type="domain" description="Aspartate/homoserine dehydrogenase NAD-binding" evidence="17">
    <location>
        <begin position="11"/>
        <end position="131"/>
    </location>
</feature>
<evidence type="ECO:0000256" key="11">
    <source>
        <dbReference type="ARBA" id="ARBA00048841"/>
    </source>
</evidence>
<evidence type="ECO:0000313" key="20">
    <source>
        <dbReference type="Proteomes" id="UP000886597"/>
    </source>
</evidence>
<dbReference type="Gene3D" id="3.30.70.260">
    <property type="match status" value="1"/>
</dbReference>
<keyword evidence="6 14" id="KW-0028">Amino-acid biosynthesis</keyword>
<evidence type="ECO:0000313" key="18">
    <source>
        <dbReference type="EMBL" id="GEQ49512.1"/>
    </source>
</evidence>
<keyword evidence="10 14" id="KW-0486">Methionine biosynthesis</keyword>
<dbReference type="InterPro" id="IPR016204">
    <property type="entry name" value="HDH"/>
</dbReference>
<reference evidence="19" key="1">
    <citation type="submission" date="2019-08" db="EMBL/GenBank/DDBJ databases">
        <authorList>
            <person name="Ishikawa M."/>
            <person name="Suzuki T."/>
            <person name="Matsutani M."/>
        </authorList>
    </citation>
    <scope>NUCLEOTIDE SEQUENCE</scope>
    <source>
        <strain evidence="19">7C1</strain>
        <strain evidence="18">8C4</strain>
    </source>
</reference>
<keyword evidence="21" id="KW-1185">Reference proteome</keyword>
<feature type="active site" description="Proton donor" evidence="12">
    <location>
        <position position="207"/>
    </location>
</feature>
<evidence type="ECO:0000256" key="8">
    <source>
        <dbReference type="ARBA" id="ARBA00023002"/>
    </source>
</evidence>
<evidence type="ECO:0000256" key="2">
    <source>
        <dbReference type="ARBA" id="ARBA00005062"/>
    </source>
</evidence>
<comment type="catalytic activity">
    <reaction evidence="11">
        <text>L-homoserine + NADP(+) = L-aspartate 4-semialdehyde + NADPH + H(+)</text>
        <dbReference type="Rhea" id="RHEA:15761"/>
        <dbReference type="ChEBI" id="CHEBI:15378"/>
        <dbReference type="ChEBI" id="CHEBI:57476"/>
        <dbReference type="ChEBI" id="CHEBI:57783"/>
        <dbReference type="ChEBI" id="CHEBI:58349"/>
        <dbReference type="ChEBI" id="CHEBI:537519"/>
        <dbReference type="EC" id="1.1.1.3"/>
    </reaction>
    <physiologicalReaction direction="right-to-left" evidence="11">
        <dbReference type="Rhea" id="RHEA:15763"/>
    </physiologicalReaction>
</comment>
<dbReference type="InterPro" id="IPR036291">
    <property type="entry name" value="NAD(P)-bd_dom_sf"/>
</dbReference>
<dbReference type="Proteomes" id="UP000886607">
    <property type="component" value="Unassembled WGS sequence"/>
</dbReference>
<dbReference type="PANTHER" id="PTHR43331:SF1">
    <property type="entry name" value="HOMOSERINE DEHYDROGENASE"/>
    <property type="match status" value="1"/>
</dbReference>
<accession>A0AAN4UBF9</accession>
<keyword evidence="8 14" id="KW-0560">Oxidoreductase</keyword>
<dbReference type="GO" id="GO:0009088">
    <property type="term" value="P:threonine biosynthetic process"/>
    <property type="evidence" value="ECO:0007669"/>
    <property type="project" value="UniProtKB-KW"/>
</dbReference>
<protein>
    <recommendedName>
        <fullName evidence="5 14">Homoserine dehydrogenase</fullName>
        <ecNumber evidence="4 14">1.1.1.3</ecNumber>
    </recommendedName>
</protein>
<dbReference type="GO" id="GO:0050661">
    <property type="term" value="F:NADP binding"/>
    <property type="evidence" value="ECO:0007669"/>
    <property type="project" value="InterPro"/>
</dbReference>
<evidence type="ECO:0000256" key="3">
    <source>
        <dbReference type="ARBA" id="ARBA00006753"/>
    </source>
</evidence>
<evidence type="ECO:0000313" key="19">
    <source>
        <dbReference type="EMBL" id="GEQ54493.1"/>
    </source>
</evidence>
<dbReference type="PROSITE" id="PS01042">
    <property type="entry name" value="HOMOSER_DHGENASE"/>
    <property type="match status" value="1"/>
</dbReference>
<evidence type="ECO:0000256" key="1">
    <source>
        <dbReference type="ARBA" id="ARBA00005056"/>
    </source>
</evidence>